<dbReference type="AlphaFoldDB" id="A0A5J4V9X1"/>
<proteinExistence type="predicted"/>
<name>A0A5J4V9X1_9EUKA</name>
<reference evidence="2 3" key="1">
    <citation type="submission" date="2019-03" db="EMBL/GenBank/DDBJ databases">
        <title>Single cell metagenomics reveals metabolic interactions within the superorganism composed of flagellate Streblomastix strix and complex community of Bacteroidetes bacteria on its surface.</title>
        <authorList>
            <person name="Treitli S.C."/>
            <person name="Kolisko M."/>
            <person name="Husnik F."/>
            <person name="Keeling P."/>
            <person name="Hampl V."/>
        </authorList>
    </citation>
    <scope>NUCLEOTIDE SEQUENCE [LARGE SCALE GENOMIC DNA]</scope>
    <source>
        <strain evidence="2">ST1C</strain>
    </source>
</reference>
<evidence type="ECO:0000313" key="2">
    <source>
        <dbReference type="EMBL" id="KAA6379359.1"/>
    </source>
</evidence>
<sequence>MKFTRNNEVIFSVFQGFKYMQLDEVDQTKIDQFLGLVKDTISANDERVYEYILNWFSFIVQNVGKKTETTIILKGLQGIGKNAFTNVLCELLVGYSSKNITDIDDFVGKFNTAIENKMLAITNEMKNFGESRMSNMDALKSIITESSFEINEKYVPKHQVENVVNIMIVTNNIYPLKIENSDRRYVVCECSPVHRGDLAYITTLCNSFDEDFYNNLITFFMTRDISQFNPRNIPMTQAKKDIIKASISPVDDVIINYFKSFRDGVTCNIVEGWKPQEMKLKNYQLAIKNICERVRKTSGGERKWMYQLKEEMIPIYESMLDEEADEIEQEKQQEIQNDGNEYI</sequence>
<dbReference type="Gene3D" id="3.40.50.300">
    <property type="entry name" value="P-loop containing nucleotide triphosphate hydrolases"/>
    <property type="match status" value="1"/>
</dbReference>
<dbReference type="SUPFAM" id="SSF52540">
    <property type="entry name" value="P-loop containing nucleoside triphosphate hydrolases"/>
    <property type="match status" value="1"/>
</dbReference>
<dbReference type="Proteomes" id="UP000324800">
    <property type="component" value="Unassembled WGS sequence"/>
</dbReference>
<dbReference type="InterPro" id="IPR045455">
    <property type="entry name" value="NrS-1_pol-like_helicase"/>
</dbReference>
<gene>
    <name evidence="2" type="ORF">EZS28_025112</name>
</gene>
<evidence type="ECO:0000259" key="1">
    <source>
        <dbReference type="Pfam" id="PF19263"/>
    </source>
</evidence>
<evidence type="ECO:0000313" key="3">
    <source>
        <dbReference type="Proteomes" id="UP000324800"/>
    </source>
</evidence>
<dbReference type="Pfam" id="PF19263">
    <property type="entry name" value="DUF5906"/>
    <property type="match status" value="1"/>
</dbReference>
<dbReference type="InterPro" id="IPR027417">
    <property type="entry name" value="P-loop_NTPase"/>
</dbReference>
<protein>
    <recommendedName>
        <fullName evidence="1">NrS-1 polymerase-like helicase domain-containing protein</fullName>
    </recommendedName>
</protein>
<comment type="caution">
    <text evidence="2">The sequence shown here is derived from an EMBL/GenBank/DDBJ whole genome shotgun (WGS) entry which is preliminary data.</text>
</comment>
<dbReference type="OrthoDB" id="10261620at2759"/>
<feature type="domain" description="NrS-1 polymerase-like helicase" evidence="1">
    <location>
        <begin position="73"/>
        <end position="184"/>
    </location>
</feature>
<organism evidence="2 3">
    <name type="scientific">Streblomastix strix</name>
    <dbReference type="NCBI Taxonomy" id="222440"/>
    <lineage>
        <taxon>Eukaryota</taxon>
        <taxon>Metamonada</taxon>
        <taxon>Preaxostyla</taxon>
        <taxon>Oxymonadida</taxon>
        <taxon>Streblomastigidae</taxon>
        <taxon>Streblomastix</taxon>
    </lineage>
</organism>
<dbReference type="EMBL" id="SNRW01008546">
    <property type="protein sequence ID" value="KAA6379359.1"/>
    <property type="molecule type" value="Genomic_DNA"/>
</dbReference>
<accession>A0A5J4V9X1</accession>